<dbReference type="Proteomes" id="UP001431656">
    <property type="component" value="Chromosome"/>
</dbReference>
<evidence type="ECO:0000313" key="1">
    <source>
        <dbReference type="EMBL" id="BEH00901.1"/>
    </source>
</evidence>
<keyword evidence="2" id="KW-1185">Reference proteome</keyword>
<dbReference type="EMBL" id="AP028056">
    <property type="protein sequence ID" value="BEH00901.1"/>
    <property type="molecule type" value="Genomic_DNA"/>
</dbReference>
<proteinExistence type="predicted"/>
<dbReference type="AlphaFoldDB" id="A0AAN0K5S1"/>
<evidence type="ECO:0000313" key="2">
    <source>
        <dbReference type="Proteomes" id="UP001431656"/>
    </source>
</evidence>
<dbReference type="KEGG" id="broo:brsh051_01820"/>
<organism evidence="1 2">
    <name type="scientific">Brooklawnia propionicigenes</name>
    <dbReference type="NCBI Taxonomy" id="3041175"/>
    <lineage>
        <taxon>Bacteria</taxon>
        <taxon>Bacillati</taxon>
        <taxon>Actinomycetota</taxon>
        <taxon>Actinomycetes</taxon>
        <taxon>Propionibacteriales</taxon>
        <taxon>Propionibacteriaceae</taxon>
        <taxon>Brooklawnia</taxon>
    </lineage>
</organism>
<sequence>MTQLRTVNVPYLGEDGRLSEQHTPAVVEQRLAALESAVADLAARVAALESPAG</sequence>
<gene>
    <name evidence="1" type="ORF">brsh051_01820</name>
</gene>
<reference evidence="1" key="1">
    <citation type="journal article" date="2024" name="Int. J. Syst. Evol. Microbiol.">
        <title>Brooklawnia propionicigenes sp. nov., a facultatively anaerobic, propionate-producing bacterium isolated from a methanogenic reactor treating waste from cattle farms.</title>
        <authorList>
            <person name="Akita Y."/>
            <person name="Ueki A."/>
            <person name="Tonouchi A."/>
            <person name="Sugawara Y."/>
            <person name="Honma S."/>
            <person name="Kaku N."/>
            <person name="Ueki K."/>
        </authorList>
    </citation>
    <scope>NUCLEOTIDE SEQUENCE</scope>
    <source>
        <strain evidence="1">SH051</strain>
    </source>
</reference>
<dbReference type="RefSeq" id="WP_286266687.1">
    <property type="nucleotide sequence ID" value="NZ_AP028056.1"/>
</dbReference>
<accession>A0AAN0K5S1</accession>
<protein>
    <submittedName>
        <fullName evidence="1">Uncharacterized protein</fullName>
    </submittedName>
</protein>
<name>A0AAN0K5S1_9ACTN</name>